<dbReference type="AlphaFoldDB" id="A0A2N9XSN1"/>
<reference evidence="1 2" key="1">
    <citation type="journal article" date="2017" name="MBio">
        <title>Type VI secretion-mediated competition in the bee gut microbiome.</title>
        <authorList>
            <person name="Steele M.I."/>
            <person name="Kwong W.K."/>
            <person name="Powell J.E."/>
            <person name="Whiteley M."/>
            <person name="Moran N.A."/>
        </authorList>
    </citation>
    <scope>NUCLEOTIDE SEQUENCE [LARGE SCALE GENOMIC DNA]</scope>
    <source>
        <strain evidence="1 2">Occ4-2</strain>
    </source>
</reference>
<gene>
    <name evidence="1" type="ORF">BHC48_03615</name>
</gene>
<name>A0A2N9XSN1_9NEIS</name>
<dbReference type="Proteomes" id="UP000231484">
    <property type="component" value="Unassembled WGS sequence"/>
</dbReference>
<proteinExistence type="predicted"/>
<sequence>MEKDKSVVRAGISAQRNLDRKARNISEQRSFLACSERAGRCRADTDALMQLGELKQEFERAKQMPRQLRQRVMDSEYWCTVCFQTHEQLISFLNALRIPPCENKYIDGQVLAQKLGITLPPAEVRFRLSSYVDKDFQKLVDN</sequence>
<organism evidence="1 2">
    <name type="scientific">Snodgrassella alvi</name>
    <dbReference type="NCBI Taxonomy" id="1196083"/>
    <lineage>
        <taxon>Bacteria</taxon>
        <taxon>Pseudomonadati</taxon>
        <taxon>Pseudomonadota</taxon>
        <taxon>Betaproteobacteria</taxon>
        <taxon>Neisseriales</taxon>
        <taxon>Neisseriaceae</taxon>
        <taxon>Snodgrassella</taxon>
    </lineage>
</organism>
<protein>
    <submittedName>
        <fullName evidence="1">Uncharacterized protein</fullName>
    </submittedName>
</protein>
<dbReference type="EMBL" id="MEIQ01000027">
    <property type="protein sequence ID" value="PIT51774.1"/>
    <property type="molecule type" value="Genomic_DNA"/>
</dbReference>
<evidence type="ECO:0000313" key="1">
    <source>
        <dbReference type="EMBL" id="PIT51774.1"/>
    </source>
</evidence>
<evidence type="ECO:0000313" key="2">
    <source>
        <dbReference type="Proteomes" id="UP000231484"/>
    </source>
</evidence>
<comment type="caution">
    <text evidence="1">The sequence shown here is derived from an EMBL/GenBank/DDBJ whole genome shotgun (WGS) entry which is preliminary data.</text>
</comment>
<accession>A0A2N9XSN1</accession>